<dbReference type="Proteomes" id="UP000256862">
    <property type="component" value="Plasmid CO2235_mp"/>
</dbReference>
<dbReference type="EMBL" id="OGUS01000106">
    <property type="protein sequence ID" value="SPC10585.1"/>
    <property type="molecule type" value="Genomic_DNA"/>
</dbReference>
<name>A0A375FUX6_9BURK</name>
<proteinExistence type="predicted"/>
<gene>
    <name evidence="2" type="ORF">CO2235_MP20153</name>
    <name evidence="1" type="ORF">CO2235_U970013</name>
</gene>
<reference evidence="1 3" key="2">
    <citation type="submission" date="2018-01" db="EMBL/GenBank/DDBJ databases">
        <authorList>
            <person name="Clerissi C."/>
        </authorList>
    </citation>
    <scope>NUCLEOTIDE SEQUENCE</scope>
    <source>
        <strain evidence="1">Cupriavidus oxalaticus LMG 2235</strain>
        <plasmid evidence="3">co2235_mp</plasmid>
    </source>
</reference>
<organism evidence="1 3">
    <name type="scientific">Cupriavidus oxalaticus</name>
    <dbReference type="NCBI Taxonomy" id="96344"/>
    <lineage>
        <taxon>Bacteria</taxon>
        <taxon>Pseudomonadati</taxon>
        <taxon>Pseudomonadota</taxon>
        <taxon>Betaproteobacteria</taxon>
        <taxon>Burkholderiales</taxon>
        <taxon>Burkholderiaceae</taxon>
        <taxon>Cupriavidus</taxon>
    </lineage>
</organism>
<sequence length="49" mass="4952">MVNAGTFDMSNLMTSVGQSAAGVMMASQNSGAASLTQMSVNVQANVNAR</sequence>
<accession>A0A375FUX6</accession>
<dbReference type="EMBL" id="OGUS01000137">
    <property type="protein sequence ID" value="SPC19742.1"/>
    <property type="molecule type" value="Genomic_DNA"/>
</dbReference>
<evidence type="ECO:0000313" key="2">
    <source>
        <dbReference type="EMBL" id="SPC19742.1"/>
    </source>
</evidence>
<evidence type="ECO:0000313" key="1">
    <source>
        <dbReference type="EMBL" id="SPC10585.1"/>
    </source>
</evidence>
<comment type="caution">
    <text evidence="1">The sequence shown here is derived from an EMBL/GenBank/DDBJ whole genome shotgun (WGS) entry which is preliminary data.</text>
</comment>
<reference evidence="3" key="1">
    <citation type="submission" date="2018-01" db="EMBL/GenBank/DDBJ databases">
        <authorList>
            <person name="Gaut B.S."/>
            <person name="Morton B.R."/>
            <person name="Clegg M.T."/>
            <person name="Duvall M.R."/>
        </authorList>
    </citation>
    <scope>NUCLEOTIDE SEQUENCE [LARGE SCALE GENOMIC DNA]</scope>
</reference>
<protein>
    <submittedName>
        <fullName evidence="1">Uncharacterized protein</fullName>
    </submittedName>
</protein>
<evidence type="ECO:0000313" key="3">
    <source>
        <dbReference type="Proteomes" id="UP000256862"/>
    </source>
</evidence>
<geneLocation type="plasmid" evidence="3">
    <name>co2235_mp</name>
</geneLocation>
<dbReference type="AlphaFoldDB" id="A0A375FUX6"/>